<sequence length="635" mass="74059">MISFFERIIGTGVNPVRDRYCDVVVERNVEIWRLVLMVNECANVSWSVLSDILSKMHRHERVLFFKRLAFHHLVKFYGNKYVQHYLTREVVRCVVDGNNDYLLRCVKNGKSEKYKPLEITNRVSLSYNFVLQRFEKVLCLYPEIFGMIEGEHIILGETFCESACNVATSRAKKKIIDVFVVDKELGVGESRGFRAWDKSEYPLVGNKRYHVKIDDDVTVVIGKRVYNCVQECMFENSLMIVYDTRERKFYCSGSFYCYQRIQANRDLVVGAGEKYSKLILTKGVMNTVVQGIVKCYVCKLLFRKNDGNLLELYPSLCIECALDNYRRRVENIRFAGRTALVTGSRIKIGYAVSLELLRAGAFVIGTTRFPMNLIYRLQQELDYEMFKNRFHIYKIDFRDIKMVERFIDYIGARYENLDIFVNNACQTFTYDDCYYREMGEYEKGECRRLCFEQESEGVVQRVSAEMQLRKWPFETDKYGELITRGGEFWTKKCDEVSTKELVETNIVNNIVPCIFISKLRGIMKKSPNEKRYIVNVTCKEGQFNVLKDSNHYHTNAAKAAVNMVVRTIADDYKKDAIYVNSVNPGFISYARDTNVRCPLDCLDAARRILHPITYGETTGNPAYGKIFKNYLETDW</sequence>
<dbReference type="InterPro" id="IPR036291">
    <property type="entry name" value="NAD(P)-bd_dom_sf"/>
</dbReference>
<dbReference type="SUPFAM" id="SSF51735">
    <property type="entry name" value="NAD(P)-binding Rossmann-fold domains"/>
    <property type="match status" value="1"/>
</dbReference>
<dbReference type="PANTHER" id="PTHR43544">
    <property type="entry name" value="SHORT-CHAIN DEHYDROGENASE/REDUCTASE"/>
    <property type="match status" value="1"/>
</dbReference>
<protein>
    <recommendedName>
        <fullName evidence="2">Oxidoreductase</fullName>
    </recommendedName>
</protein>
<dbReference type="InterPro" id="IPR002347">
    <property type="entry name" value="SDR_fam"/>
</dbReference>
<accession>A0A3G5A578</accession>
<gene>
    <name evidence="1" type="ORF">Harvfovirus12_9</name>
</gene>
<dbReference type="Gene3D" id="3.40.50.720">
    <property type="entry name" value="NAD(P)-binding Rossmann-like Domain"/>
    <property type="match status" value="1"/>
</dbReference>
<dbReference type="InterPro" id="IPR051468">
    <property type="entry name" value="Fungal_SecMetab_SDRs"/>
</dbReference>
<reference evidence="1" key="1">
    <citation type="submission" date="2018-10" db="EMBL/GenBank/DDBJ databases">
        <title>Hidden diversity of soil giant viruses.</title>
        <authorList>
            <person name="Schulz F."/>
            <person name="Alteio L."/>
            <person name="Goudeau D."/>
            <person name="Ryan E.M."/>
            <person name="Malmstrom R.R."/>
            <person name="Blanchard J."/>
            <person name="Woyke T."/>
        </authorList>
    </citation>
    <scope>NUCLEOTIDE SEQUENCE</scope>
    <source>
        <strain evidence="1">HAV1</strain>
    </source>
</reference>
<dbReference type="EMBL" id="MK072254">
    <property type="protein sequence ID" value="AYV80973.1"/>
    <property type="molecule type" value="Genomic_DNA"/>
</dbReference>
<organism evidence="1">
    <name type="scientific">Harvfovirus sp</name>
    <dbReference type="NCBI Taxonomy" id="2487768"/>
    <lineage>
        <taxon>Viruses</taxon>
        <taxon>Varidnaviria</taxon>
        <taxon>Bamfordvirae</taxon>
        <taxon>Nucleocytoviricota</taxon>
        <taxon>Megaviricetes</taxon>
        <taxon>Imitervirales</taxon>
        <taxon>Mimiviridae</taxon>
        <taxon>Klosneuvirinae</taxon>
    </lineage>
</organism>
<evidence type="ECO:0000313" key="1">
    <source>
        <dbReference type="EMBL" id="AYV80973.1"/>
    </source>
</evidence>
<evidence type="ECO:0008006" key="2">
    <source>
        <dbReference type="Google" id="ProtNLM"/>
    </source>
</evidence>
<dbReference type="PRINTS" id="PR00081">
    <property type="entry name" value="GDHRDH"/>
</dbReference>
<name>A0A3G5A578_9VIRU</name>
<proteinExistence type="predicted"/>
<dbReference type="PANTHER" id="PTHR43544:SF2">
    <property type="entry name" value="OXIDOREDUCTASE"/>
    <property type="match status" value="1"/>
</dbReference>
<dbReference type="Pfam" id="PF00106">
    <property type="entry name" value="adh_short"/>
    <property type="match status" value="2"/>
</dbReference>
<dbReference type="GO" id="GO:0016491">
    <property type="term" value="F:oxidoreductase activity"/>
    <property type="evidence" value="ECO:0007669"/>
    <property type="project" value="TreeGrafter"/>
</dbReference>
<dbReference type="CDD" id="cd05233">
    <property type="entry name" value="SDR_c"/>
    <property type="match status" value="1"/>
</dbReference>